<name>A0A1Q9EN50_SYMMI</name>
<feature type="compositionally biased region" description="Basic and acidic residues" evidence="1">
    <location>
        <begin position="270"/>
        <end position="288"/>
    </location>
</feature>
<accession>A0A1Q9EN50</accession>
<dbReference type="InterPro" id="IPR003903">
    <property type="entry name" value="UIM_dom"/>
</dbReference>
<dbReference type="AlphaFoldDB" id="A0A1Q9EN50"/>
<comment type="caution">
    <text evidence="2">The sequence shown here is derived from an EMBL/GenBank/DDBJ whole genome shotgun (WGS) entry which is preliminary data.</text>
</comment>
<keyword evidence="3" id="KW-1185">Reference proteome</keyword>
<protein>
    <submittedName>
        <fullName evidence="2">Uncharacterized protein</fullName>
    </submittedName>
</protein>
<gene>
    <name evidence="2" type="ORF">AK812_SmicGene7629</name>
</gene>
<evidence type="ECO:0000313" key="2">
    <source>
        <dbReference type="EMBL" id="OLQ08854.1"/>
    </source>
</evidence>
<dbReference type="OrthoDB" id="9973008at2759"/>
<organism evidence="2 3">
    <name type="scientific">Symbiodinium microadriaticum</name>
    <name type="common">Dinoflagellate</name>
    <name type="synonym">Zooxanthella microadriatica</name>
    <dbReference type="NCBI Taxonomy" id="2951"/>
    <lineage>
        <taxon>Eukaryota</taxon>
        <taxon>Sar</taxon>
        <taxon>Alveolata</taxon>
        <taxon>Dinophyceae</taxon>
        <taxon>Suessiales</taxon>
        <taxon>Symbiodiniaceae</taxon>
        <taxon>Symbiodinium</taxon>
    </lineage>
</organism>
<dbReference type="EMBL" id="LSRX01000109">
    <property type="protein sequence ID" value="OLQ08854.1"/>
    <property type="molecule type" value="Genomic_DNA"/>
</dbReference>
<dbReference type="Proteomes" id="UP000186817">
    <property type="component" value="Unassembled WGS sequence"/>
</dbReference>
<proteinExistence type="predicted"/>
<reference evidence="2 3" key="1">
    <citation type="submission" date="2016-02" db="EMBL/GenBank/DDBJ databases">
        <title>Genome analysis of coral dinoflagellate symbionts highlights evolutionary adaptations to a symbiotic lifestyle.</title>
        <authorList>
            <person name="Aranda M."/>
            <person name="Li Y."/>
            <person name="Liew Y.J."/>
            <person name="Baumgarten S."/>
            <person name="Simakov O."/>
            <person name="Wilson M."/>
            <person name="Piel J."/>
            <person name="Ashoor H."/>
            <person name="Bougouffa S."/>
            <person name="Bajic V.B."/>
            <person name="Ryu T."/>
            <person name="Ravasi T."/>
            <person name="Bayer T."/>
            <person name="Micklem G."/>
            <person name="Kim H."/>
            <person name="Bhak J."/>
            <person name="Lajeunesse T.C."/>
            <person name="Voolstra C.R."/>
        </authorList>
    </citation>
    <scope>NUCLEOTIDE SEQUENCE [LARGE SCALE GENOMIC DNA]</scope>
    <source>
        <strain evidence="2 3">CCMP2467</strain>
    </source>
</reference>
<feature type="region of interest" description="Disordered" evidence="1">
    <location>
        <begin position="270"/>
        <end position="295"/>
    </location>
</feature>
<evidence type="ECO:0000313" key="3">
    <source>
        <dbReference type="Proteomes" id="UP000186817"/>
    </source>
</evidence>
<evidence type="ECO:0000256" key="1">
    <source>
        <dbReference type="SAM" id="MobiDB-lite"/>
    </source>
</evidence>
<sequence>METAKRVIHHVGVSQRGTIMSALAPTDHAGATCFEEYVRTAQFVPFMRDVLRVIEEELGLTSYHLRLLPWPGGASDLPAAVSGDEALALFLLTEDSRPVCQAAAAAGFFVYVAGTNAVVRFIPAMANADDLDAPIIYQDASGKHVEVPGLTLRSCLLRGEEPEAKVRCSLDFQGRSCYVVVMAPSSRASRCALESGEVVRRQSELDDEELATFWQTGAEMAENHGGFDEMHLNAGNFQNVAHMHLKVWIDLTNFEALWSGQDVYQRLYAERKKREKPRKSPEQVREAPAEQSEEIDEELAAAIAMSLETGS</sequence>
<dbReference type="PROSITE" id="PS50330">
    <property type="entry name" value="UIM"/>
    <property type="match status" value="1"/>
</dbReference>